<gene>
    <name evidence="12" type="primary">yehU_3</name>
    <name evidence="13" type="ORF">DWZ29_13245</name>
    <name evidence="12" type="ORF">ERS852578_01160</name>
</gene>
<dbReference type="AlphaFoldDB" id="A0A173SSB9"/>
<dbReference type="Proteomes" id="UP000095390">
    <property type="component" value="Unassembled WGS sequence"/>
</dbReference>
<evidence type="ECO:0000256" key="2">
    <source>
        <dbReference type="ARBA" id="ARBA00004651"/>
    </source>
</evidence>
<keyword evidence="9 10" id="KW-0472">Membrane</keyword>
<accession>A0A173SSB9</accession>
<dbReference type="GO" id="GO:0000155">
    <property type="term" value="F:phosphorelay sensor kinase activity"/>
    <property type="evidence" value="ECO:0007669"/>
    <property type="project" value="InterPro"/>
</dbReference>
<keyword evidence="5 10" id="KW-0812">Transmembrane</keyword>
<evidence type="ECO:0000256" key="8">
    <source>
        <dbReference type="ARBA" id="ARBA00023012"/>
    </source>
</evidence>
<comment type="catalytic activity">
    <reaction evidence="1">
        <text>ATP + protein L-histidine = ADP + protein N-phospho-L-histidine.</text>
        <dbReference type="EC" id="2.7.13.3"/>
    </reaction>
</comment>
<evidence type="ECO:0000256" key="10">
    <source>
        <dbReference type="SAM" id="Phobius"/>
    </source>
</evidence>
<dbReference type="InterPro" id="IPR050640">
    <property type="entry name" value="Bact_2-comp_sensor_kinase"/>
</dbReference>
<dbReference type="PANTHER" id="PTHR34220">
    <property type="entry name" value="SENSOR HISTIDINE KINASE YPDA"/>
    <property type="match status" value="1"/>
</dbReference>
<sequence>MKVIKKVFEKISGQKIFSPQISRKKIFNRKIFTYKPGTIQATLMIAFSVVSAVILLCMGSVMYLRFSSMSQKEILENNQRLMDQTVESVEDYLINMRQVSDALYYNIIKESDMSSESDKMHNGMNLLYEANKENLRSIAIYNQYGSLLEAEPVVAQKEDPNVTKQDWFIQAMNQMENIHFSTPHVQNLFDDGTQQYYWVISSSRVVELTDGTNTQLGVLLVDMDYSGISRMMERINTTDSGQYFYLCDSNGQIIYHPHQVQLDNGMKKESSKKAARAKESVYEERINGEHREIVVDTIGYTGWKLVCVMPYSIFSNKMLDVKHFVLILILLMAMMLTLINRLVSVRISRPIMKLNNSVTEYEEGKEPEIYIGGSREIRHLGRSIQDSYKQNNALMQKIVWEQTERRKSELEVLQSQINPHFLYNTLDSITWMIEGERNDDAVFMISQLARLFRISLSKGHTIISIRDELQHAQSYMNIQKVRYKNKFQITFDVDSDILDCCIVKLILQPILENAINYGVREMDDCGEIIVQGRKEEDEILFTIADNGMGIPEEEIEFLLTDTQRVHKKGSGVGLVNVNNRIKILFGEKYGLHIESELDEGTTVSIRIPAIIYSEENRKKFENTSKSGCS</sequence>
<dbReference type="Pfam" id="PF06580">
    <property type="entry name" value="His_kinase"/>
    <property type="match status" value="1"/>
</dbReference>
<dbReference type="EC" id="2.7.13.3" evidence="3"/>
<dbReference type="PANTHER" id="PTHR34220:SF7">
    <property type="entry name" value="SENSOR HISTIDINE KINASE YPDA"/>
    <property type="match status" value="1"/>
</dbReference>
<dbReference type="RefSeq" id="WP_005347719.1">
    <property type="nucleotide sequence ID" value="NZ_CALLAX010000054.1"/>
</dbReference>
<keyword evidence="12" id="KW-0808">Transferase</keyword>
<name>A0A173SSB9_9FIRM</name>
<evidence type="ECO:0000313" key="14">
    <source>
        <dbReference type="Proteomes" id="UP000095390"/>
    </source>
</evidence>
<evidence type="ECO:0000256" key="5">
    <source>
        <dbReference type="ARBA" id="ARBA00022692"/>
    </source>
</evidence>
<dbReference type="Gene3D" id="3.30.565.10">
    <property type="entry name" value="Histidine kinase-like ATPase, C-terminal domain"/>
    <property type="match status" value="1"/>
</dbReference>
<dbReference type="GO" id="GO:0005886">
    <property type="term" value="C:plasma membrane"/>
    <property type="evidence" value="ECO:0007669"/>
    <property type="project" value="UniProtKB-SubCell"/>
</dbReference>
<keyword evidence="8" id="KW-0902">Two-component regulatory system</keyword>
<evidence type="ECO:0000256" key="4">
    <source>
        <dbReference type="ARBA" id="ARBA00022475"/>
    </source>
</evidence>
<proteinExistence type="predicted"/>
<dbReference type="Gene3D" id="3.30.450.20">
    <property type="entry name" value="PAS domain"/>
    <property type="match status" value="1"/>
</dbReference>
<keyword evidence="6 12" id="KW-0418">Kinase</keyword>
<dbReference type="PRINTS" id="PR00344">
    <property type="entry name" value="BCTRLSENSOR"/>
</dbReference>
<feature type="domain" description="Histidine kinase" evidence="11">
    <location>
        <begin position="506"/>
        <end position="611"/>
    </location>
</feature>
<keyword evidence="4" id="KW-1003">Cell membrane</keyword>
<dbReference type="CDD" id="cd12912">
    <property type="entry name" value="PDC2_MCP_like"/>
    <property type="match status" value="1"/>
</dbReference>
<keyword evidence="7 10" id="KW-1133">Transmembrane helix</keyword>
<dbReference type="InterPro" id="IPR005467">
    <property type="entry name" value="His_kinase_dom"/>
</dbReference>
<dbReference type="InterPro" id="IPR010559">
    <property type="entry name" value="Sig_transdc_His_kin_internal"/>
</dbReference>
<dbReference type="GeneID" id="75047439"/>
<evidence type="ECO:0000256" key="9">
    <source>
        <dbReference type="ARBA" id="ARBA00023136"/>
    </source>
</evidence>
<organism evidence="12 14">
    <name type="scientific">Anaerobutyricum hallii</name>
    <dbReference type="NCBI Taxonomy" id="39488"/>
    <lineage>
        <taxon>Bacteria</taxon>
        <taxon>Bacillati</taxon>
        <taxon>Bacillota</taxon>
        <taxon>Clostridia</taxon>
        <taxon>Lachnospirales</taxon>
        <taxon>Lachnospiraceae</taxon>
        <taxon>Anaerobutyricum</taxon>
    </lineage>
</organism>
<dbReference type="Pfam" id="PF02518">
    <property type="entry name" value="HATPase_c"/>
    <property type="match status" value="1"/>
</dbReference>
<dbReference type="InterPro" id="IPR003594">
    <property type="entry name" value="HATPase_dom"/>
</dbReference>
<dbReference type="Pfam" id="PF02743">
    <property type="entry name" value="dCache_1"/>
    <property type="match status" value="1"/>
</dbReference>
<dbReference type="PROSITE" id="PS50109">
    <property type="entry name" value="HIS_KIN"/>
    <property type="match status" value="1"/>
</dbReference>
<dbReference type="EMBL" id="QRQO01000047">
    <property type="protein sequence ID" value="RHN10424.1"/>
    <property type="molecule type" value="Genomic_DNA"/>
</dbReference>
<comment type="subcellular location">
    <subcellularLocation>
        <location evidence="2">Cell membrane</location>
        <topology evidence="2">Multi-pass membrane protein</topology>
    </subcellularLocation>
</comment>
<dbReference type="EMBL" id="CYYC01000011">
    <property type="protein sequence ID" value="CUM93271.1"/>
    <property type="molecule type" value="Genomic_DNA"/>
</dbReference>
<dbReference type="OrthoDB" id="9809348at2"/>
<dbReference type="Proteomes" id="UP000283700">
    <property type="component" value="Unassembled WGS sequence"/>
</dbReference>
<evidence type="ECO:0000256" key="1">
    <source>
        <dbReference type="ARBA" id="ARBA00000085"/>
    </source>
</evidence>
<evidence type="ECO:0000256" key="6">
    <source>
        <dbReference type="ARBA" id="ARBA00022777"/>
    </source>
</evidence>
<reference evidence="12 14" key="1">
    <citation type="submission" date="2015-09" db="EMBL/GenBank/DDBJ databases">
        <authorList>
            <consortium name="Pathogen Informatics"/>
        </authorList>
    </citation>
    <scope>NUCLEOTIDE SEQUENCE [LARGE SCALE GENOMIC DNA]</scope>
    <source>
        <strain evidence="12 14">2789STDY5834966</strain>
    </source>
</reference>
<dbReference type="SUPFAM" id="SSF55874">
    <property type="entry name" value="ATPase domain of HSP90 chaperone/DNA topoisomerase II/histidine kinase"/>
    <property type="match status" value="1"/>
</dbReference>
<evidence type="ECO:0000313" key="13">
    <source>
        <dbReference type="EMBL" id="RHN10424.1"/>
    </source>
</evidence>
<evidence type="ECO:0000313" key="12">
    <source>
        <dbReference type="EMBL" id="CUM93271.1"/>
    </source>
</evidence>
<dbReference type="InterPro" id="IPR036890">
    <property type="entry name" value="HATPase_C_sf"/>
</dbReference>
<feature type="transmembrane region" description="Helical" evidence="10">
    <location>
        <begin position="43"/>
        <end position="64"/>
    </location>
</feature>
<dbReference type="InterPro" id="IPR033479">
    <property type="entry name" value="dCache_1"/>
</dbReference>
<evidence type="ECO:0000256" key="7">
    <source>
        <dbReference type="ARBA" id="ARBA00022989"/>
    </source>
</evidence>
<protein>
    <recommendedName>
        <fullName evidence="3">histidine kinase</fullName>
        <ecNumber evidence="3">2.7.13.3</ecNumber>
    </recommendedName>
</protein>
<evidence type="ECO:0000256" key="3">
    <source>
        <dbReference type="ARBA" id="ARBA00012438"/>
    </source>
</evidence>
<dbReference type="SMART" id="SM00387">
    <property type="entry name" value="HATPase_c"/>
    <property type="match status" value="1"/>
</dbReference>
<feature type="transmembrane region" description="Helical" evidence="10">
    <location>
        <begin position="324"/>
        <end position="343"/>
    </location>
</feature>
<evidence type="ECO:0000313" key="15">
    <source>
        <dbReference type="Proteomes" id="UP000283700"/>
    </source>
</evidence>
<evidence type="ECO:0000259" key="11">
    <source>
        <dbReference type="PROSITE" id="PS50109"/>
    </source>
</evidence>
<reference evidence="13 15" key="2">
    <citation type="submission" date="2018-08" db="EMBL/GenBank/DDBJ databases">
        <title>A genome reference for cultivated species of the human gut microbiota.</title>
        <authorList>
            <person name="Zou Y."/>
            <person name="Xue W."/>
            <person name="Luo G."/>
        </authorList>
    </citation>
    <scope>NUCLEOTIDE SEQUENCE [LARGE SCALE GENOMIC DNA]</scope>
    <source>
        <strain evidence="13 15">AF31-17AC</strain>
    </source>
</reference>
<dbReference type="InterPro" id="IPR004358">
    <property type="entry name" value="Sig_transdc_His_kin-like_C"/>
</dbReference>